<keyword evidence="2 4" id="KW-0371">Homeobox</keyword>
<comment type="subcellular location">
    <subcellularLocation>
        <location evidence="4">Nucleus</location>
    </subcellularLocation>
</comment>
<feature type="compositionally biased region" description="Polar residues" evidence="5">
    <location>
        <begin position="1741"/>
        <end position="1752"/>
    </location>
</feature>
<feature type="region of interest" description="Disordered" evidence="5">
    <location>
        <begin position="1034"/>
        <end position="1062"/>
    </location>
</feature>
<dbReference type="PROSITE" id="PS50071">
    <property type="entry name" value="HOMEOBOX_2"/>
    <property type="match status" value="1"/>
</dbReference>
<dbReference type="InterPro" id="IPR001356">
    <property type="entry name" value="HD"/>
</dbReference>
<feature type="compositionally biased region" description="Polar residues" evidence="5">
    <location>
        <begin position="779"/>
        <end position="797"/>
    </location>
</feature>
<feature type="region of interest" description="Disordered" evidence="5">
    <location>
        <begin position="1399"/>
        <end position="1462"/>
    </location>
</feature>
<feature type="compositionally biased region" description="Basic and acidic residues" evidence="5">
    <location>
        <begin position="1450"/>
        <end position="1462"/>
    </location>
</feature>
<organism evidence="7 8">
    <name type="scientific">Calicophoron daubneyi</name>
    <name type="common">Rumen fluke</name>
    <name type="synonym">Paramphistomum daubneyi</name>
    <dbReference type="NCBI Taxonomy" id="300641"/>
    <lineage>
        <taxon>Eukaryota</taxon>
        <taxon>Metazoa</taxon>
        <taxon>Spiralia</taxon>
        <taxon>Lophotrochozoa</taxon>
        <taxon>Platyhelminthes</taxon>
        <taxon>Trematoda</taxon>
        <taxon>Digenea</taxon>
        <taxon>Plagiorchiida</taxon>
        <taxon>Pronocephalata</taxon>
        <taxon>Paramphistomoidea</taxon>
        <taxon>Paramphistomidae</taxon>
        <taxon>Calicophoron</taxon>
    </lineage>
</organism>
<dbReference type="GO" id="GO:0006355">
    <property type="term" value="P:regulation of DNA-templated transcription"/>
    <property type="evidence" value="ECO:0007669"/>
    <property type="project" value="InterPro"/>
</dbReference>
<dbReference type="Gene3D" id="1.10.10.60">
    <property type="entry name" value="Homeodomain-like"/>
    <property type="match status" value="1"/>
</dbReference>
<feature type="compositionally biased region" description="Polar residues" evidence="5">
    <location>
        <begin position="732"/>
        <end position="749"/>
    </location>
</feature>
<evidence type="ECO:0000256" key="1">
    <source>
        <dbReference type="ARBA" id="ARBA00023125"/>
    </source>
</evidence>
<dbReference type="EMBL" id="CAXLJL010000523">
    <property type="protein sequence ID" value="CAL5138783.1"/>
    <property type="molecule type" value="Genomic_DNA"/>
</dbReference>
<evidence type="ECO:0000313" key="8">
    <source>
        <dbReference type="Proteomes" id="UP001497525"/>
    </source>
</evidence>
<feature type="compositionally biased region" description="Low complexity" evidence="5">
    <location>
        <begin position="239"/>
        <end position="253"/>
    </location>
</feature>
<feature type="compositionally biased region" description="Polar residues" evidence="5">
    <location>
        <begin position="361"/>
        <end position="376"/>
    </location>
</feature>
<evidence type="ECO:0000256" key="5">
    <source>
        <dbReference type="SAM" id="MobiDB-lite"/>
    </source>
</evidence>
<dbReference type="Gene3D" id="3.30.160.60">
    <property type="entry name" value="Classic Zinc Finger"/>
    <property type="match status" value="1"/>
</dbReference>
<keyword evidence="1 4" id="KW-0238">DNA-binding</keyword>
<dbReference type="Pfam" id="PF05920">
    <property type="entry name" value="Homeobox_KN"/>
    <property type="match status" value="1"/>
</dbReference>
<proteinExistence type="predicted"/>
<sequence length="1850" mass="189301">MIEQVHDPIIKQCITSMALNNNILKHNPCDNFCVIKNEHGLNHQSSKTVSLVLTRLSHPSHSYVHVLRCNSCDYLTLNPASLNEHVRSKHPSSLGFWTYSCCQCSSMSTEKSLMEEHLRLYHKYNDNPAGKLIERFHAPSSNESVASSVTTLTGSTIPLAISSAHSTPLVSSGLALNLVNAINAIQNAGKSSSCQGFTRTQISTTSSQSVVNPTVLPACSSSEQNSSSATNEDVEMSLSESTSVPTSESSVTPAGATAFAVSGSRRRKATTPGRIRLQTSMNADEHTSDFDEDAKQLSFDTASPDHPSGHMKVENVAADTQSAKRLLNTEEITVAVEVPDSKPSPYGPPSPKRQCTEENSKVSANEKSVSSELAGTRSQATSGFPIVLSIGNGPTDAIGPHLALNRGCAPNIAICSQSFGSLSTGSPFMGQLIPLSGLPENLLCGISTALLSGTNITGVNVTQSNDIAQSGSNTATVTFSTPPSLESQPNLPAVTSASAWFLTNQQSSLAGALNSASGATVTGLQPTLLVPVPTAAQTDMSSLLSNMKTVPSQPIETVTATPSSTSGTTASANLLRLSDLLEALKSVAAGGNLISSINLPVSSQTVSSSPSGTQSSLPSNTSNLSCSGPTARPESGTLFQNLHIPVGAPGLTGSSNSLATLVANLSSAVNTTQPTSVPSVAAPSISAPSVVSASGLLSQLALAAAAAAAANTYPLGAITVPSGTGLEIGATPATTGGSQPGTNPSSTAVSLCQVKPEPISNDQALDMSVRSGEIISATSVPTNSRSASNTSSLNLAISSTTPSPTQQHQQQTVAATGPAATILVEDNSQIRPSVSVIGKQEAVANLGSVHGVVEALNAALKGGLKQRLVQTSTNEVSSHSSLVQCLTSLTGQINPVSNQSAELPGFSVVTPVTTKNMTGLGEGESLSLDNSLLKAQLAAGTHSVILPLPPQTSSSVTATVVTSAGLDIDGSTGGRINSTPTSSNAGSCSTTSSALFPPHSQLVSLAQLQAIMAALANSGTVSISAPFSQNISTPISTSSNMSPTTINPPPSHSSTPTITSSISPSANPITTALQQATTQNNPLLSVNQVLLNSTSLPNPVVSTPPSLTSADHSATMYFPTLNSLNSVCGLTLAANATGSTLGNFAGLSTNSSTSGPCLGTVASALKTIPISSGEALSLTSLVSGSGQSTPNPNNPIASTLFGNPAFINLISSSRPSSQTSVALNSAAAVRLLNSLTGLTSSANLLTSTANPSTSVSGAAASFSAVNGSSGGSIGTLPLFGSNSLTNGGTFNVLDSPQAFLAAAAANNANHITLTNLRAATLNGTTTTSVTMPANARPLSTGGGPIIGLLDPKTGLQLRVADVSSLSANGGTGTNLAGSTFLTPTDLASCLATNGFVSSTEEKQAGPKTSDMHAIGTPSAEVKERQRRAEEKDLSKPVATADLESLSPYDSHPDDDWDSSHEDSVAVQANLQSIYSGLKTDPLANSGSPNSNLANLTSTLLSAVNRRNPSSSRSPGLVSGGSSSRRGMSALGSESGQGQTRPHRQNFTPQQNRILTDWYQTHQAKPYPSTDDTKELATISGLSYSQVKKWFANKRARSTSSGMPKPTPPLAPDSSPDPSAAAAIVAAAMAAASSAATGLDDSDCGNPTVQSYLLSGQHVTPLNSGQSKLLMDVDLAMCEEDSQPPSEEAVRFTPSTEASQLASANENDPPLTVVSEIKIESSEPTDVYTLNEAEQDDVLPINSPTSRRGQSNKNSEEITDSAASPPTMEVPIISCHPHSPANDVSSTPGSTEESTRTNDAITDINPTGDLVEEISIEEELSSTGDSGLVHESISPKEIKGLRHRGLLLHSS</sequence>
<evidence type="ECO:0000256" key="3">
    <source>
        <dbReference type="ARBA" id="ARBA00023242"/>
    </source>
</evidence>
<feature type="DNA-binding region" description="Homeobox" evidence="4">
    <location>
        <begin position="1539"/>
        <end position="1601"/>
    </location>
</feature>
<dbReference type="PANTHER" id="PTHR11850">
    <property type="entry name" value="HOMEOBOX PROTEIN TRANSCRIPTION FACTORS"/>
    <property type="match status" value="1"/>
</dbReference>
<evidence type="ECO:0000313" key="7">
    <source>
        <dbReference type="EMBL" id="CAL5138783.1"/>
    </source>
</evidence>
<feature type="region of interest" description="Disordered" evidence="5">
    <location>
        <begin position="779"/>
        <end position="806"/>
    </location>
</feature>
<feature type="compositionally biased region" description="Low complexity" evidence="5">
    <location>
        <begin position="981"/>
        <end position="990"/>
    </location>
</feature>
<dbReference type="InterPro" id="IPR013087">
    <property type="entry name" value="Znf_C2H2_type"/>
</dbReference>
<feature type="region of interest" description="Disordered" evidence="5">
    <location>
        <begin position="1504"/>
        <end position="1548"/>
    </location>
</feature>
<feature type="compositionally biased region" description="Polar residues" evidence="5">
    <location>
        <begin position="1692"/>
        <end position="1705"/>
    </location>
</feature>
<evidence type="ECO:0000256" key="2">
    <source>
        <dbReference type="ARBA" id="ARBA00023155"/>
    </source>
</evidence>
<dbReference type="SMART" id="SM00389">
    <property type="entry name" value="HOX"/>
    <property type="match status" value="1"/>
</dbReference>
<feature type="compositionally biased region" description="Basic and acidic residues" evidence="5">
    <location>
        <begin position="1420"/>
        <end position="1434"/>
    </location>
</feature>
<comment type="caution">
    <text evidence="7">The sequence shown here is derived from an EMBL/GenBank/DDBJ whole genome shotgun (WGS) entry which is preliminary data.</text>
</comment>
<feature type="compositionally biased region" description="Low complexity" evidence="5">
    <location>
        <begin position="1052"/>
        <end position="1062"/>
    </location>
</feature>
<dbReference type="GO" id="GO:0005634">
    <property type="term" value="C:nucleus"/>
    <property type="evidence" value="ECO:0007669"/>
    <property type="project" value="UniProtKB-SubCell"/>
</dbReference>
<protein>
    <recommendedName>
        <fullName evidence="6">Homeobox domain-containing protein</fullName>
    </recommendedName>
</protein>
<feature type="compositionally biased region" description="Polar residues" evidence="5">
    <location>
        <begin position="1533"/>
        <end position="1548"/>
    </location>
</feature>
<dbReference type="CDD" id="cd00086">
    <property type="entry name" value="homeodomain"/>
    <property type="match status" value="1"/>
</dbReference>
<dbReference type="InterPro" id="IPR008422">
    <property type="entry name" value="KN_HD"/>
</dbReference>
<name>A0AAV2TR18_CALDB</name>
<feature type="compositionally biased region" description="Low complexity" evidence="5">
    <location>
        <begin position="1504"/>
        <end position="1532"/>
    </location>
</feature>
<dbReference type="SUPFAM" id="SSF46689">
    <property type="entry name" value="Homeodomain-like"/>
    <property type="match status" value="1"/>
</dbReference>
<accession>A0AAV2TR18</accession>
<feature type="compositionally biased region" description="Polar residues" evidence="5">
    <location>
        <begin position="1781"/>
        <end position="1799"/>
    </location>
</feature>
<feature type="region of interest" description="Disordered" evidence="5">
    <location>
        <begin position="1723"/>
        <end position="1809"/>
    </location>
</feature>
<evidence type="ECO:0000259" key="6">
    <source>
        <dbReference type="PROSITE" id="PS50071"/>
    </source>
</evidence>
<feature type="region of interest" description="Disordered" evidence="5">
    <location>
        <begin position="971"/>
        <end position="990"/>
    </location>
</feature>
<gene>
    <name evidence="7" type="ORF">CDAUBV1_LOCUS13590</name>
</gene>
<reference evidence="7" key="1">
    <citation type="submission" date="2024-06" db="EMBL/GenBank/DDBJ databases">
        <authorList>
            <person name="Liu X."/>
            <person name="Lenzi L."/>
            <person name="Haldenby T S."/>
            <person name="Uol C."/>
        </authorList>
    </citation>
    <scope>NUCLEOTIDE SEQUENCE</scope>
</reference>
<feature type="compositionally biased region" description="Low complexity" evidence="5">
    <location>
        <begin position="604"/>
        <end position="619"/>
    </location>
</feature>
<evidence type="ECO:0000256" key="4">
    <source>
        <dbReference type="PROSITE-ProRule" id="PRU00108"/>
    </source>
</evidence>
<feature type="region of interest" description="Disordered" evidence="5">
    <location>
        <begin position="1594"/>
        <end position="1617"/>
    </location>
</feature>
<dbReference type="Proteomes" id="UP001497525">
    <property type="component" value="Unassembled WGS sequence"/>
</dbReference>
<dbReference type="InterPro" id="IPR050224">
    <property type="entry name" value="TALE_homeobox"/>
</dbReference>
<dbReference type="SMART" id="SM00355">
    <property type="entry name" value="ZnF_C2H2"/>
    <property type="match status" value="2"/>
</dbReference>
<feature type="region of interest" description="Disordered" evidence="5">
    <location>
        <begin position="217"/>
        <end position="291"/>
    </location>
</feature>
<dbReference type="InterPro" id="IPR009057">
    <property type="entry name" value="Homeodomain-like_sf"/>
</dbReference>
<feature type="region of interest" description="Disordered" evidence="5">
    <location>
        <begin position="1680"/>
        <end position="1711"/>
    </location>
</feature>
<feature type="region of interest" description="Disordered" evidence="5">
    <location>
        <begin position="604"/>
        <end position="632"/>
    </location>
</feature>
<feature type="domain" description="Homeobox" evidence="6">
    <location>
        <begin position="1537"/>
        <end position="1600"/>
    </location>
</feature>
<keyword evidence="3 4" id="KW-0539">Nucleus</keyword>
<dbReference type="GO" id="GO:0003677">
    <property type="term" value="F:DNA binding"/>
    <property type="evidence" value="ECO:0007669"/>
    <property type="project" value="UniProtKB-UniRule"/>
</dbReference>
<feature type="region of interest" description="Disordered" evidence="5">
    <location>
        <begin position="729"/>
        <end position="749"/>
    </location>
</feature>
<feature type="region of interest" description="Disordered" evidence="5">
    <location>
        <begin position="337"/>
        <end position="376"/>
    </location>
</feature>